<feature type="signal peptide" evidence="1">
    <location>
        <begin position="1"/>
        <end position="24"/>
    </location>
</feature>
<evidence type="ECO:0000256" key="1">
    <source>
        <dbReference type="SAM" id="SignalP"/>
    </source>
</evidence>
<dbReference type="Proteomes" id="UP000596661">
    <property type="component" value="Chromosome 2"/>
</dbReference>
<sequence length="76" mass="7575">MEKSSVVLMMLVLLSGAILQTREAMADCAEDCAPTCKNQTGTSETQCMEACRAVCAQLGGAGSGSGGLGIMGGTGN</sequence>
<dbReference type="EnsemblPlants" id="evm.model.02.787">
    <property type="protein sequence ID" value="cds.evm.model.02.787"/>
    <property type="gene ID" value="evm.TU.02.787"/>
</dbReference>
<name>A0A803P2L6_CANSA</name>
<evidence type="ECO:0000313" key="3">
    <source>
        <dbReference type="Proteomes" id="UP000596661"/>
    </source>
</evidence>
<evidence type="ECO:0000313" key="2">
    <source>
        <dbReference type="EnsemblPlants" id="cds.evm.model.02.787"/>
    </source>
</evidence>
<feature type="chain" id="PRO_5031470413" evidence="1">
    <location>
        <begin position="25"/>
        <end position="76"/>
    </location>
</feature>
<dbReference type="EMBL" id="UZAU01000132">
    <property type="status" value="NOT_ANNOTATED_CDS"/>
    <property type="molecule type" value="Genomic_DNA"/>
</dbReference>
<proteinExistence type="predicted"/>
<dbReference type="Gramene" id="evm.model.02.787">
    <property type="protein sequence ID" value="cds.evm.model.02.787"/>
    <property type="gene ID" value="evm.TU.02.787"/>
</dbReference>
<dbReference type="AlphaFoldDB" id="A0A803P2L6"/>
<protein>
    <submittedName>
        <fullName evidence="2">Uncharacterized protein</fullName>
    </submittedName>
</protein>
<reference evidence="2" key="1">
    <citation type="submission" date="2018-11" db="EMBL/GenBank/DDBJ databases">
        <authorList>
            <person name="Grassa J C."/>
        </authorList>
    </citation>
    <scope>NUCLEOTIDE SEQUENCE [LARGE SCALE GENOMIC DNA]</scope>
</reference>
<reference evidence="2" key="2">
    <citation type="submission" date="2021-03" db="UniProtKB">
        <authorList>
            <consortium name="EnsemblPlants"/>
        </authorList>
    </citation>
    <scope>IDENTIFICATION</scope>
</reference>
<keyword evidence="3" id="KW-1185">Reference proteome</keyword>
<organism evidence="2 3">
    <name type="scientific">Cannabis sativa</name>
    <name type="common">Hemp</name>
    <name type="synonym">Marijuana</name>
    <dbReference type="NCBI Taxonomy" id="3483"/>
    <lineage>
        <taxon>Eukaryota</taxon>
        <taxon>Viridiplantae</taxon>
        <taxon>Streptophyta</taxon>
        <taxon>Embryophyta</taxon>
        <taxon>Tracheophyta</taxon>
        <taxon>Spermatophyta</taxon>
        <taxon>Magnoliopsida</taxon>
        <taxon>eudicotyledons</taxon>
        <taxon>Gunneridae</taxon>
        <taxon>Pentapetalae</taxon>
        <taxon>rosids</taxon>
        <taxon>fabids</taxon>
        <taxon>Rosales</taxon>
        <taxon>Cannabaceae</taxon>
        <taxon>Cannabis</taxon>
    </lineage>
</organism>
<accession>A0A803P2L6</accession>
<keyword evidence="1" id="KW-0732">Signal</keyword>